<feature type="domain" description="Beta-ketoacyl-[acyl-carrier-protein] synthase III C-terminal" evidence="3">
    <location>
        <begin position="221"/>
        <end position="308"/>
    </location>
</feature>
<evidence type="ECO:0000256" key="2">
    <source>
        <dbReference type="ARBA" id="ARBA00023315"/>
    </source>
</evidence>
<dbReference type="NCBIfam" id="TIGR00748">
    <property type="entry name" value="HMG_CoA_syn_Arc"/>
    <property type="match status" value="1"/>
</dbReference>
<name>A0A1F6A633_9BACT</name>
<dbReference type="Gene3D" id="3.40.47.10">
    <property type="match status" value="1"/>
</dbReference>
<dbReference type="STRING" id="1798384.A3D03_01225"/>
<protein>
    <submittedName>
        <fullName evidence="4">Hydroxymethylglutaryl-CoA synthase</fullName>
    </submittedName>
</protein>
<dbReference type="AlphaFoldDB" id="A0A1F6A633"/>
<dbReference type="InterPro" id="IPR004656">
    <property type="entry name" value="HMG_CoA_Synthase"/>
</dbReference>
<dbReference type="InterPro" id="IPR016039">
    <property type="entry name" value="Thiolase-like"/>
</dbReference>
<evidence type="ECO:0000256" key="1">
    <source>
        <dbReference type="ARBA" id="ARBA00022679"/>
    </source>
</evidence>
<dbReference type="EMBL" id="MFJN01000053">
    <property type="protein sequence ID" value="OGG20195.1"/>
    <property type="molecule type" value="Genomic_DNA"/>
</dbReference>
<dbReference type="SUPFAM" id="SSF53901">
    <property type="entry name" value="Thiolase-like"/>
    <property type="match status" value="2"/>
</dbReference>
<dbReference type="Pfam" id="PF08541">
    <property type="entry name" value="ACP_syn_III_C"/>
    <property type="match status" value="1"/>
</dbReference>
<accession>A0A1F6A633</accession>
<comment type="caution">
    <text evidence="4">The sequence shown here is derived from an EMBL/GenBank/DDBJ whole genome shotgun (WGS) entry which is preliminary data.</text>
</comment>
<dbReference type="CDD" id="cd00827">
    <property type="entry name" value="init_cond_enzymes"/>
    <property type="match status" value="1"/>
</dbReference>
<dbReference type="GO" id="GO:0004421">
    <property type="term" value="F:hydroxymethylglutaryl-CoA synthase activity"/>
    <property type="evidence" value="ECO:0007669"/>
    <property type="project" value="InterPro"/>
</dbReference>
<reference evidence="4 5" key="1">
    <citation type="journal article" date="2016" name="Nat. Commun.">
        <title>Thousands of microbial genomes shed light on interconnected biogeochemical processes in an aquifer system.</title>
        <authorList>
            <person name="Anantharaman K."/>
            <person name="Brown C.T."/>
            <person name="Hug L.A."/>
            <person name="Sharon I."/>
            <person name="Castelle C.J."/>
            <person name="Probst A.J."/>
            <person name="Thomas B.C."/>
            <person name="Singh A."/>
            <person name="Wilkins M.J."/>
            <person name="Karaoz U."/>
            <person name="Brodie E.L."/>
            <person name="Williams K.H."/>
            <person name="Hubbard S.S."/>
            <person name="Banfield J.F."/>
        </authorList>
    </citation>
    <scope>NUCLEOTIDE SEQUENCE [LARGE SCALE GENOMIC DNA]</scope>
</reference>
<sequence length="346" mass="37775">MNSVSIQGYGVYIPKYRLKVEETAQVWGKNSLQVEKSLGVSEKSIAAFDEDTVTMAYEAAVNAIRRAGIKPQDIEVFFTGSESHPYAVNPTSTIVAEFLGIGRNYLSADLEFACKAATTAMINITALIASGMVTTGIAVGADTAQAKPHDILEYTAASAAASFILTKKNDESIADIVDFTSYSSDTPDFWRRDGISYPSHGGRFTQAAYFAHVEGAAKTLLDKLKLTPKDFDYCVFHMPNGKFPREIAKKLGFTSEQLAPSLIIDHIGNPYSASSFLGLSSVLDEAKPNKMIFMVSYGSGAGSDAFVFKTLKGVSQKRTNSPRLADYLKQTQYISYIQYLKFGRKI</sequence>
<evidence type="ECO:0000313" key="4">
    <source>
        <dbReference type="EMBL" id="OGG20195.1"/>
    </source>
</evidence>
<dbReference type="NCBIfam" id="NF003274">
    <property type="entry name" value="PRK04262.1"/>
    <property type="match status" value="1"/>
</dbReference>
<gene>
    <name evidence="4" type="ORF">A3D03_01225</name>
</gene>
<dbReference type="GO" id="GO:0044550">
    <property type="term" value="P:secondary metabolite biosynthetic process"/>
    <property type="evidence" value="ECO:0007669"/>
    <property type="project" value="TreeGrafter"/>
</dbReference>
<dbReference type="Proteomes" id="UP000177092">
    <property type="component" value="Unassembled WGS sequence"/>
</dbReference>
<keyword evidence="1" id="KW-0808">Transferase</keyword>
<dbReference type="PANTHER" id="PTHR34069:SF2">
    <property type="entry name" value="BETA-KETOACYL-[ACYL-CARRIER-PROTEIN] SYNTHASE III"/>
    <property type="match status" value="1"/>
</dbReference>
<dbReference type="PANTHER" id="PTHR34069">
    <property type="entry name" value="3-OXOACYL-[ACYL-CARRIER-PROTEIN] SYNTHASE 3"/>
    <property type="match status" value="1"/>
</dbReference>
<proteinExistence type="predicted"/>
<keyword evidence="2" id="KW-0012">Acyltransferase</keyword>
<evidence type="ECO:0000313" key="5">
    <source>
        <dbReference type="Proteomes" id="UP000177092"/>
    </source>
</evidence>
<evidence type="ECO:0000259" key="3">
    <source>
        <dbReference type="Pfam" id="PF08541"/>
    </source>
</evidence>
<dbReference type="InterPro" id="IPR013747">
    <property type="entry name" value="ACP_syn_III_C"/>
</dbReference>
<organism evidence="4 5">
    <name type="scientific">Candidatus Gottesmanbacteria bacterium RIFCSPHIGHO2_02_FULL_40_13</name>
    <dbReference type="NCBI Taxonomy" id="1798384"/>
    <lineage>
        <taxon>Bacteria</taxon>
        <taxon>Candidatus Gottesmaniibacteriota</taxon>
    </lineage>
</organism>